<dbReference type="PIRSF" id="PIRSF006162">
    <property type="entry name" value="PgpA"/>
    <property type="match status" value="1"/>
</dbReference>
<dbReference type="GO" id="GO:0006655">
    <property type="term" value="P:phosphatidylglycerol biosynthetic process"/>
    <property type="evidence" value="ECO:0007669"/>
    <property type="project" value="UniProtKB-UniPathway"/>
</dbReference>
<dbReference type="GO" id="GO:0008962">
    <property type="term" value="F:phosphatidylglycerophosphatase activity"/>
    <property type="evidence" value="ECO:0007669"/>
    <property type="project" value="UniProtKB-EC"/>
</dbReference>
<dbReference type="PANTHER" id="PTHR36305:SF1">
    <property type="entry name" value="PHOSPHATIDYLGLYCEROPHOSPHATASE A"/>
    <property type="match status" value="1"/>
</dbReference>
<accession>A0A1S6U778</accession>
<dbReference type="UniPathway" id="UPA00084">
    <property type="reaction ID" value="UER00504"/>
</dbReference>
<keyword evidence="1" id="KW-0378">Hydrolase</keyword>
<dbReference type="SUPFAM" id="SSF101307">
    <property type="entry name" value="YutG-like"/>
    <property type="match status" value="1"/>
</dbReference>
<sequence>MQRLFLTFFYVGLLPKAPGTFGSIAGALVAWVILYFFSSTTLFLLSIFLFLVSINIINSYENKTKIHDHSIIVIDEVVGVWLAIVLSGDTNFQLIMSLIFFRFFDIKKPSIIGRVDRNTIGGFGVMFDDVLAGIFAGILSSICYYIANKLGFVIF</sequence>
<proteinExistence type="predicted"/>
<dbReference type="InterPro" id="IPR026037">
    <property type="entry name" value="PgpA"/>
</dbReference>
<dbReference type="Proteomes" id="UP000190868">
    <property type="component" value="Chromosome"/>
</dbReference>
<dbReference type="CDD" id="cd06971">
    <property type="entry name" value="PgpA"/>
    <property type="match status" value="1"/>
</dbReference>
<organism evidence="1 2">
    <name type="scientific">Campylobacter pinnipediorum subsp. caledonicus</name>
    <dbReference type="NCBI Taxonomy" id="1874362"/>
    <lineage>
        <taxon>Bacteria</taxon>
        <taxon>Pseudomonadati</taxon>
        <taxon>Campylobacterota</taxon>
        <taxon>Epsilonproteobacteria</taxon>
        <taxon>Campylobacterales</taxon>
        <taxon>Campylobacteraceae</taxon>
        <taxon>Campylobacter</taxon>
    </lineage>
</organism>
<keyword evidence="2" id="KW-1185">Reference proteome</keyword>
<dbReference type="EC" id="3.1.3.27" evidence="1"/>
<dbReference type="Pfam" id="PF04608">
    <property type="entry name" value="PgpA"/>
    <property type="match status" value="1"/>
</dbReference>
<evidence type="ECO:0000313" key="2">
    <source>
        <dbReference type="Proteomes" id="UP000190868"/>
    </source>
</evidence>
<protein>
    <submittedName>
        <fullName evidence="1">Phosphatidylglycerophosphatase A</fullName>
        <ecNumber evidence="1">3.1.3.27</ecNumber>
    </submittedName>
</protein>
<name>A0A1S6U778_9BACT</name>
<dbReference type="EMBL" id="CP017258">
    <property type="protein sequence ID" value="AQW87539.1"/>
    <property type="molecule type" value="Genomic_DNA"/>
</dbReference>
<gene>
    <name evidence="1" type="primary">pgpA</name>
    <name evidence="1" type="ORF">CPIN18021_0726</name>
</gene>
<dbReference type="InterPro" id="IPR007686">
    <property type="entry name" value="YutG/PgpA"/>
</dbReference>
<dbReference type="AlphaFoldDB" id="A0A1S6U778"/>
<reference evidence="2" key="1">
    <citation type="submission" date="2016-09" db="EMBL/GenBank/DDBJ databases">
        <title>Comparative genomics of the Campylobacter concisus group.</title>
        <authorList>
            <person name="Miller W.G."/>
            <person name="Yee E."/>
            <person name="Chapman M.H."/>
            <person name="Huynh S."/>
            <person name="Bono J.L."/>
            <person name="On S.L.W."/>
            <person name="StLeger J."/>
            <person name="Foster G."/>
            <person name="Parker C.T."/>
        </authorList>
    </citation>
    <scope>NUCLEOTIDE SEQUENCE [LARGE SCALE GENOMIC DNA]</scope>
    <source>
        <strain evidence="2">RM18021</strain>
    </source>
</reference>
<dbReference type="RefSeq" id="WP_078424419.1">
    <property type="nucleotide sequence ID" value="NZ_CP017258.1"/>
</dbReference>
<evidence type="ECO:0000313" key="1">
    <source>
        <dbReference type="EMBL" id="AQW87539.1"/>
    </source>
</evidence>
<dbReference type="InterPro" id="IPR036681">
    <property type="entry name" value="PgpA-like_sf"/>
</dbReference>
<dbReference type="Gene3D" id="1.10.3760.10">
    <property type="entry name" value="PgpA-like"/>
    <property type="match status" value="1"/>
</dbReference>
<dbReference type="PANTHER" id="PTHR36305">
    <property type="entry name" value="PHOSPHATIDYLGLYCEROPHOSPHATASE A"/>
    <property type="match status" value="1"/>
</dbReference>